<protein>
    <submittedName>
        <fullName evidence="1">Uncharacterized protein</fullName>
    </submittedName>
</protein>
<dbReference type="EMBL" id="BK032878">
    <property type="protein sequence ID" value="DAF65466.1"/>
    <property type="molecule type" value="Genomic_DNA"/>
</dbReference>
<accession>A0A8S5TQP6</accession>
<evidence type="ECO:0000313" key="1">
    <source>
        <dbReference type="EMBL" id="DAF65466.1"/>
    </source>
</evidence>
<sequence>MMNLANKCVLVRTAEEYESVLKEAKKQGYRWYGGKEAYPYPFEEQQIPDILKFYDNKELTRNASLTLGYDLTLGYELVEASDLTENENKLKDAVSLVRTFAKYPDRTALTDTFIESLKLLTDTVESQMGEVK</sequence>
<proteinExistence type="predicted"/>
<organism evidence="1">
    <name type="scientific">Siphoviridae sp. ctbbV81</name>
    <dbReference type="NCBI Taxonomy" id="2827900"/>
    <lineage>
        <taxon>Viruses</taxon>
        <taxon>Duplodnaviria</taxon>
        <taxon>Heunggongvirae</taxon>
        <taxon>Uroviricota</taxon>
        <taxon>Caudoviricetes</taxon>
    </lineage>
</organism>
<name>A0A8S5TQP6_9CAUD</name>
<reference evidence="1" key="1">
    <citation type="journal article" date="2021" name="Proc. Natl. Acad. Sci. U.S.A.">
        <title>A Catalog of Tens of Thousands of Viruses from Human Metagenomes Reveals Hidden Associations with Chronic Diseases.</title>
        <authorList>
            <person name="Tisza M.J."/>
            <person name="Buck C.B."/>
        </authorList>
    </citation>
    <scope>NUCLEOTIDE SEQUENCE</scope>
    <source>
        <strain evidence="1">CtbbV81</strain>
    </source>
</reference>